<protein>
    <submittedName>
        <fullName evidence="1">Uncharacterized protein</fullName>
    </submittedName>
</protein>
<name>A0A4V6RH44_OPIFE</name>
<dbReference type="EMBL" id="SJOL01005307">
    <property type="protein sequence ID" value="TGZ70534.1"/>
    <property type="molecule type" value="Genomic_DNA"/>
</dbReference>
<keyword evidence="2" id="KW-1185">Reference proteome</keyword>
<reference evidence="1 2" key="1">
    <citation type="journal article" date="2019" name="BMC Genomics">
        <title>New insights from Opisthorchis felineus genome: update on genomics of the epidemiologically important liver flukes.</title>
        <authorList>
            <person name="Ershov N.I."/>
            <person name="Mordvinov V.A."/>
            <person name="Prokhortchouk E.B."/>
            <person name="Pakharukova M.Y."/>
            <person name="Gunbin K.V."/>
            <person name="Ustyantsev K."/>
            <person name="Genaev M.A."/>
            <person name="Blinov A.G."/>
            <person name="Mazur A."/>
            <person name="Boulygina E."/>
            <person name="Tsygankova S."/>
            <person name="Khrameeva E."/>
            <person name="Chekanov N."/>
            <person name="Fan G."/>
            <person name="Xiao A."/>
            <person name="Zhang H."/>
            <person name="Xu X."/>
            <person name="Yang H."/>
            <person name="Solovyev V."/>
            <person name="Lee S.M."/>
            <person name="Liu X."/>
            <person name="Afonnikov D.A."/>
            <person name="Skryabin K.G."/>
        </authorList>
    </citation>
    <scope>NUCLEOTIDE SEQUENCE [LARGE SCALE GENOMIC DNA]</scope>
    <source>
        <strain evidence="1">AK-0245</strain>
        <tissue evidence="1">Whole organism</tissue>
    </source>
</reference>
<evidence type="ECO:0000313" key="2">
    <source>
        <dbReference type="Proteomes" id="UP000308267"/>
    </source>
</evidence>
<proteinExistence type="predicted"/>
<gene>
    <name evidence="1" type="ORF">CRM22_003146</name>
</gene>
<organism evidence="1 2">
    <name type="scientific">Opisthorchis felineus</name>
    <dbReference type="NCBI Taxonomy" id="147828"/>
    <lineage>
        <taxon>Eukaryota</taxon>
        <taxon>Metazoa</taxon>
        <taxon>Spiralia</taxon>
        <taxon>Lophotrochozoa</taxon>
        <taxon>Platyhelminthes</taxon>
        <taxon>Trematoda</taxon>
        <taxon>Digenea</taxon>
        <taxon>Opisthorchiida</taxon>
        <taxon>Opisthorchiata</taxon>
        <taxon>Opisthorchiidae</taxon>
        <taxon>Opisthorchis</taxon>
    </lineage>
</organism>
<evidence type="ECO:0000313" key="1">
    <source>
        <dbReference type="EMBL" id="TGZ70534.1"/>
    </source>
</evidence>
<dbReference type="STRING" id="147828.A0A4V6RH44"/>
<dbReference type="Proteomes" id="UP000308267">
    <property type="component" value="Unassembled WGS sequence"/>
</dbReference>
<comment type="caution">
    <text evidence="1">The sequence shown here is derived from an EMBL/GenBank/DDBJ whole genome shotgun (WGS) entry which is preliminary data.</text>
</comment>
<accession>A0A4V6RH44</accession>
<sequence length="157" mass="18120">MEDLRENSRLRTGEIVTTHQQTKLTAHVSHPRGRLLLVFRGNFTGTHQLVVREIEQKDAFQLTMIKRSIRSRHTHYPTFHRTHHETRLSLGHDQTVQLQLEWNAGDKNGLLREGIAKLNSHTLMGAIKIRGDFSWTEGDQLSTLDNAVEGYGRRLHL</sequence>
<dbReference type="AlphaFoldDB" id="A0A4V6RH44"/>
<dbReference type="OrthoDB" id="6484170at2759"/>